<gene>
    <name evidence="1" type="ORF">UT61_C0019G0030</name>
</gene>
<evidence type="ECO:0000313" key="2">
    <source>
        <dbReference type="Proteomes" id="UP000034793"/>
    </source>
</evidence>
<evidence type="ECO:0000313" key="1">
    <source>
        <dbReference type="EMBL" id="KKR29913.1"/>
    </source>
</evidence>
<protein>
    <recommendedName>
        <fullName evidence="3">Alpha/beta hydrolase</fullName>
    </recommendedName>
</protein>
<dbReference type="SUPFAM" id="SSF53474">
    <property type="entry name" value="alpha/beta-Hydrolases"/>
    <property type="match status" value="1"/>
</dbReference>
<proteinExistence type="predicted"/>
<dbReference type="AlphaFoldDB" id="A0A0G0PPS0"/>
<dbReference type="Gene3D" id="3.40.50.1820">
    <property type="entry name" value="alpha/beta hydrolase"/>
    <property type="match status" value="1"/>
</dbReference>
<accession>A0A0G0PPS0</accession>
<comment type="caution">
    <text evidence="1">The sequence shown here is derived from an EMBL/GenBank/DDBJ whole genome shotgun (WGS) entry which is preliminary data.</text>
</comment>
<dbReference type="EMBL" id="LBXL01000019">
    <property type="protein sequence ID" value="KKR29913.1"/>
    <property type="molecule type" value="Genomic_DNA"/>
</dbReference>
<reference evidence="1 2" key="1">
    <citation type="journal article" date="2015" name="Nature">
        <title>rRNA introns, odd ribosomes, and small enigmatic genomes across a large radiation of phyla.</title>
        <authorList>
            <person name="Brown C.T."/>
            <person name="Hug L.A."/>
            <person name="Thomas B.C."/>
            <person name="Sharon I."/>
            <person name="Castelle C.J."/>
            <person name="Singh A."/>
            <person name="Wilkins M.J."/>
            <person name="Williams K.H."/>
            <person name="Banfield J.F."/>
        </authorList>
    </citation>
    <scope>NUCLEOTIDE SEQUENCE [LARGE SCALE GENOMIC DNA]</scope>
</reference>
<name>A0A0G0PPS0_9BACT</name>
<organism evidence="1 2">
    <name type="scientific">Candidatus Woesebacteria bacterium GW2011_GWA1_39_8</name>
    <dbReference type="NCBI Taxonomy" id="1618552"/>
    <lineage>
        <taxon>Bacteria</taxon>
        <taxon>Candidatus Woeseibacteriota</taxon>
    </lineage>
</organism>
<sequence>MKKVIIIPGLGDKVKWTKIATRNWREHGIEPIIYSMNWHDGESFKIKLNKLVKLADSLSKEGSKISVIGCSAGASVALNLFIKRQNIIDRVVSVCGRLRKGHQTGFRSLETRAKTSPAFMESVELFESQEKNLNKDQRKIIMTIRPLFGDELVPSDTAVIKDGQNITVPTIEHSLSIYMALSIFSKPLINFLNK</sequence>
<evidence type="ECO:0008006" key="3">
    <source>
        <dbReference type="Google" id="ProtNLM"/>
    </source>
</evidence>
<dbReference type="Proteomes" id="UP000034793">
    <property type="component" value="Unassembled WGS sequence"/>
</dbReference>
<dbReference type="InterPro" id="IPR029058">
    <property type="entry name" value="AB_hydrolase_fold"/>
</dbReference>